<gene>
    <name evidence="5" type="ORF">EDS130_LOCUS15726</name>
</gene>
<feature type="domain" description="EGF-like" evidence="4">
    <location>
        <begin position="79"/>
        <end position="116"/>
    </location>
</feature>
<dbReference type="Proteomes" id="UP000663852">
    <property type="component" value="Unassembled WGS sequence"/>
</dbReference>
<feature type="domain" description="EGF-like" evidence="4">
    <location>
        <begin position="334"/>
        <end position="372"/>
    </location>
</feature>
<dbReference type="SUPFAM" id="SSF57196">
    <property type="entry name" value="EGF/Laminin"/>
    <property type="match status" value="4"/>
</dbReference>
<dbReference type="PROSITE" id="PS00022">
    <property type="entry name" value="EGF_1"/>
    <property type="match status" value="4"/>
</dbReference>
<dbReference type="InterPro" id="IPR051830">
    <property type="entry name" value="NOTCH_homolog"/>
</dbReference>
<dbReference type="PANTHER" id="PTHR24033">
    <property type="entry name" value="EGF-LIKE DOMAIN-CONTAINING PROTEIN"/>
    <property type="match status" value="1"/>
</dbReference>
<evidence type="ECO:0000256" key="2">
    <source>
        <dbReference type="PROSITE-ProRule" id="PRU00076"/>
    </source>
</evidence>
<dbReference type="InterPro" id="IPR001881">
    <property type="entry name" value="EGF-like_Ca-bd_dom"/>
</dbReference>
<feature type="chain" id="PRO_5032778015" description="EGF-like domain-containing protein" evidence="3">
    <location>
        <begin position="24"/>
        <end position="552"/>
    </location>
</feature>
<dbReference type="AlphaFoldDB" id="A0A814I1Z0"/>
<dbReference type="CDD" id="cd00054">
    <property type="entry name" value="EGF_CA"/>
    <property type="match status" value="1"/>
</dbReference>
<sequence>MFDIRINLIVLSIFAVLLVQVASNTQYPNIDEDTGCPLNVDHECDLCATDQNRFGCYCELDDGDAIVTANVFTPCPADTLDPCSNHSCKNGAACVRDGLTSYRCNCTSGFGGEFCNETLPKCSDANIRCRNSECVETGDPSIPVYCKCYDGTRRDPRLNDTCPLSPCYERETDTPVCKNNGTCRIVNNGYVCDCTGGYAGQNCTKTLKRPLCEDVPGVCGVGICQQSLTPPYYSCNCGNYPSTFGKIITDLTKCEESGCHAQNPCQNGGTCSNKGKGAFLCQCPSRYTGVKCEKQSACFNNPCLNGGVCEAFNDTVYFCTCPAHFTGARCDIVIPDPCQSKNCGPYGECRDIHGTAVCQCSDGFHHNNEPCENPCVGKNCGPGVCTQKKNSTYEAVCACPIYRKGDSCELPNDKCREAPRCGGGYCKPNYASARGFSCVCEGGIVKVEPCPFSKSCPIKDCGTKGVCVETDGIIVPPSNKPIYYVCSCKEGYISAGSCDDVLGAQMTTAQGRCGPAGKPYPSRNPNNPFGCWCNNGTHIQEIDADGPAQYCV</sequence>
<dbReference type="SMART" id="SM00181">
    <property type="entry name" value="EGF"/>
    <property type="match status" value="8"/>
</dbReference>
<evidence type="ECO:0000259" key="4">
    <source>
        <dbReference type="PROSITE" id="PS50026"/>
    </source>
</evidence>
<dbReference type="PROSITE" id="PS01186">
    <property type="entry name" value="EGF_2"/>
    <property type="match status" value="3"/>
</dbReference>
<evidence type="ECO:0000313" key="5">
    <source>
        <dbReference type="EMBL" id="CAF1017773.1"/>
    </source>
</evidence>
<comment type="caution">
    <text evidence="2">Lacks conserved residue(s) required for the propagation of feature annotation.</text>
</comment>
<dbReference type="OrthoDB" id="430340at2759"/>
<evidence type="ECO:0000313" key="6">
    <source>
        <dbReference type="Proteomes" id="UP000663852"/>
    </source>
</evidence>
<evidence type="ECO:0000256" key="3">
    <source>
        <dbReference type="SAM" id="SignalP"/>
    </source>
</evidence>
<feature type="disulfide bond" evidence="2">
    <location>
        <begin position="194"/>
        <end position="203"/>
    </location>
</feature>
<dbReference type="PANTHER" id="PTHR24033:SF151">
    <property type="entry name" value="NOTCH 2"/>
    <property type="match status" value="1"/>
</dbReference>
<dbReference type="SMART" id="SM00179">
    <property type="entry name" value="EGF_CA"/>
    <property type="match status" value="4"/>
</dbReference>
<dbReference type="PROSITE" id="PS50026">
    <property type="entry name" value="EGF_3"/>
    <property type="match status" value="5"/>
</dbReference>
<keyword evidence="3" id="KW-0732">Signal</keyword>
<proteinExistence type="predicted"/>
<keyword evidence="2" id="KW-0245">EGF-like domain</keyword>
<evidence type="ECO:0000256" key="1">
    <source>
        <dbReference type="ARBA" id="ARBA00023157"/>
    </source>
</evidence>
<dbReference type="Pfam" id="PF00008">
    <property type="entry name" value="EGF"/>
    <property type="match status" value="3"/>
</dbReference>
<dbReference type="EMBL" id="CAJNOJ010000067">
    <property type="protein sequence ID" value="CAF1017773.1"/>
    <property type="molecule type" value="Genomic_DNA"/>
</dbReference>
<feature type="domain" description="EGF-like" evidence="4">
    <location>
        <begin position="255"/>
        <end position="293"/>
    </location>
</feature>
<dbReference type="GO" id="GO:0005509">
    <property type="term" value="F:calcium ion binding"/>
    <property type="evidence" value="ECO:0007669"/>
    <property type="project" value="InterPro"/>
</dbReference>
<feature type="domain" description="EGF-like" evidence="4">
    <location>
        <begin position="294"/>
        <end position="331"/>
    </location>
</feature>
<protein>
    <recommendedName>
        <fullName evidence="4">EGF-like domain-containing protein</fullName>
    </recommendedName>
</protein>
<feature type="disulfide bond" evidence="2">
    <location>
        <begin position="106"/>
        <end position="115"/>
    </location>
</feature>
<feature type="domain" description="EGF-like" evidence="4">
    <location>
        <begin position="168"/>
        <end position="204"/>
    </location>
</feature>
<reference evidence="5" key="1">
    <citation type="submission" date="2021-02" db="EMBL/GenBank/DDBJ databases">
        <authorList>
            <person name="Nowell W R."/>
        </authorList>
    </citation>
    <scope>NUCLEOTIDE SEQUENCE</scope>
</reference>
<feature type="disulfide bond" evidence="2">
    <location>
        <begin position="321"/>
        <end position="330"/>
    </location>
</feature>
<organism evidence="5 6">
    <name type="scientific">Adineta ricciae</name>
    <name type="common">Rotifer</name>
    <dbReference type="NCBI Taxonomy" id="249248"/>
    <lineage>
        <taxon>Eukaryota</taxon>
        <taxon>Metazoa</taxon>
        <taxon>Spiralia</taxon>
        <taxon>Gnathifera</taxon>
        <taxon>Rotifera</taxon>
        <taxon>Eurotatoria</taxon>
        <taxon>Bdelloidea</taxon>
        <taxon>Adinetida</taxon>
        <taxon>Adinetidae</taxon>
        <taxon>Adineta</taxon>
    </lineage>
</organism>
<accession>A0A814I1Z0</accession>
<feature type="signal peptide" evidence="3">
    <location>
        <begin position="1"/>
        <end position="23"/>
    </location>
</feature>
<name>A0A814I1Z0_ADIRI</name>
<keyword evidence="1 2" id="KW-1015">Disulfide bond</keyword>
<dbReference type="Gene3D" id="2.10.25.10">
    <property type="entry name" value="Laminin"/>
    <property type="match status" value="4"/>
</dbReference>
<comment type="caution">
    <text evidence="5">The sequence shown here is derived from an EMBL/GenBank/DDBJ whole genome shotgun (WGS) entry which is preliminary data.</text>
</comment>
<dbReference type="InterPro" id="IPR000742">
    <property type="entry name" value="EGF"/>
</dbReference>
<feature type="disulfide bond" evidence="2">
    <location>
        <begin position="283"/>
        <end position="292"/>
    </location>
</feature>